<evidence type="ECO:0000256" key="2">
    <source>
        <dbReference type="ARBA" id="ARBA00022737"/>
    </source>
</evidence>
<evidence type="ECO:0000256" key="3">
    <source>
        <dbReference type="SAM" id="MobiDB-lite"/>
    </source>
</evidence>
<name>A0ABM1VY71_APLCA</name>
<reference evidence="6" key="1">
    <citation type="submission" date="2025-08" db="UniProtKB">
        <authorList>
            <consortium name="RefSeq"/>
        </authorList>
    </citation>
    <scope>IDENTIFICATION</scope>
</reference>
<dbReference type="RefSeq" id="XP_035827364.1">
    <property type="nucleotide sequence ID" value="XM_035971471.1"/>
</dbReference>
<accession>A0ABM1VY71</accession>
<feature type="signal peptide" evidence="4">
    <location>
        <begin position="1"/>
        <end position="20"/>
    </location>
</feature>
<proteinExistence type="predicted"/>
<evidence type="ECO:0000313" key="5">
    <source>
        <dbReference type="Proteomes" id="UP000694888"/>
    </source>
</evidence>
<gene>
    <name evidence="6" type="primary">LOC101855510</name>
</gene>
<evidence type="ECO:0000256" key="4">
    <source>
        <dbReference type="SAM" id="SignalP"/>
    </source>
</evidence>
<protein>
    <submittedName>
        <fullName evidence="6">Adenylate cyclase</fullName>
    </submittedName>
</protein>
<sequence length="523" mass="56359">MMDVWVLVLVTFSVWESVGAESCLNQVCNCTGSIAYCDNRGLTRVPESVGSAGGYIELYLQNNNITTIPQADLPSGLVLLDLRYNPLSNISHLAFNKCANTLSHLWIGPTSSENIPAAIGNLNKLRDLRLQDMYVTRWGTSVLRHVGATLTSLTLAHTIVPAWAEWLELFPLLTQLTTDSSPLGLVPDDVFHKNTATLRKVTLKAAGLNSVPPALAALGGLEELDLSENQLRSSRDLAYELIPHLHTLSSLSLSGNLLQDIPRISFLTNLSRLNLSRNGIYDVTAGLTGAHNSNSNPAMTSAHDSNSNPAMTSAHNSNSNPAMTSAHDSNSNPAMTSSHDSNSNPAVTSSHDSNSNPAVTSAHVANIALPQGSLSVLDLSHNNFRETPKVILGLVRLRVLNLAHNLLTEVRGEQFPIGSGLEQLYLQGNPLTSLATDAFHRLQHLQLLDLSATKLTRLPLALAQLSAVEIVDVRGVSPLVCTCVERALRPWALSLPHLVLLGHCGEIPLTYFFRVLAAQCPPS</sequence>
<evidence type="ECO:0000313" key="6">
    <source>
        <dbReference type="RefSeq" id="XP_035827364.1"/>
    </source>
</evidence>
<dbReference type="InterPro" id="IPR050333">
    <property type="entry name" value="SLRP"/>
</dbReference>
<dbReference type="PROSITE" id="PS51450">
    <property type="entry name" value="LRR"/>
    <property type="match status" value="3"/>
</dbReference>
<feature type="chain" id="PRO_5047275987" evidence="4">
    <location>
        <begin position="21"/>
        <end position="523"/>
    </location>
</feature>
<dbReference type="Gene3D" id="3.80.10.10">
    <property type="entry name" value="Ribonuclease Inhibitor"/>
    <property type="match status" value="3"/>
</dbReference>
<organism evidence="5 6">
    <name type="scientific">Aplysia californica</name>
    <name type="common">California sea hare</name>
    <dbReference type="NCBI Taxonomy" id="6500"/>
    <lineage>
        <taxon>Eukaryota</taxon>
        <taxon>Metazoa</taxon>
        <taxon>Spiralia</taxon>
        <taxon>Lophotrochozoa</taxon>
        <taxon>Mollusca</taxon>
        <taxon>Gastropoda</taxon>
        <taxon>Heterobranchia</taxon>
        <taxon>Euthyneura</taxon>
        <taxon>Tectipleura</taxon>
        <taxon>Aplysiida</taxon>
        <taxon>Aplysioidea</taxon>
        <taxon>Aplysiidae</taxon>
        <taxon>Aplysia</taxon>
    </lineage>
</organism>
<evidence type="ECO:0000256" key="1">
    <source>
        <dbReference type="ARBA" id="ARBA00022614"/>
    </source>
</evidence>
<dbReference type="InterPro" id="IPR032675">
    <property type="entry name" value="LRR_dom_sf"/>
</dbReference>
<dbReference type="Proteomes" id="UP000694888">
    <property type="component" value="Unplaced"/>
</dbReference>
<dbReference type="InterPro" id="IPR001611">
    <property type="entry name" value="Leu-rich_rpt"/>
</dbReference>
<keyword evidence="2" id="KW-0677">Repeat</keyword>
<dbReference type="GeneID" id="101855510"/>
<keyword evidence="5" id="KW-1185">Reference proteome</keyword>
<dbReference type="PANTHER" id="PTHR45712">
    <property type="entry name" value="AGAP008170-PA"/>
    <property type="match status" value="1"/>
</dbReference>
<dbReference type="SMART" id="SM00369">
    <property type="entry name" value="LRR_TYP"/>
    <property type="match status" value="7"/>
</dbReference>
<dbReference type="PANTHER" id="PTHR45712:SF22">
    <property type="entry name" value="INSULIN-LIKE GROWTH FACTOR-BINDING PROTEIN COMPLEX ACID LABILE SUBUNIT"/>
    <property type="match status" value="1"/>
</dbReference>
<dbReference type="InterPro" id="IPR003591">
    <property type="entry name" value="Leu-rich_rpt_typical-subtyp"/>
</dbReference>
<dbReference type="SUPFAM" id="SSF52058">
    <property type="entry name" value="L domain-like"/>
    <property type="match status" value="1"/>
</dbReference>
<dbReference type="Pfam" id="PF00560">
    <property type="entry name" value="LRR_1"/>
    <property type="match status" value="1"/>
</dbReference>
<feature type="region of interest" description="Disordered" evidence="3">
    <location>
        <begin position="292"/>
        <end position="359"/>
    </location>
</feature>
<dbReference type="Pfam" id="PF13855">
    <property type="entry name" value="LRR_8"/>
    <property type="match status" value="1"/>
</dbReference>
<keyword evidence="4" id="KW-0732">Signal</keyword>
<keyword evidence="1" id="KW-0433">Leucine-rich repeat</keyword>